<evidence type="ECO:0000256" key="3">
    <source>
        <dbReference type="ARBA" id="ARBA00023163"/>
    </source>
</evidence>
<evidence type="ECO:0000256" key="2">
    <source>
        <dbReference type="ARBA" id="ARBA00023125"/>
    </source>
</evidence>
<accession>A0A3R8R618</accession>
<evidence type="ECO:0000313" key="6">
    <source>
        <dbReference type="Proteomes" id="UP000274515"/>
    </source>
</evidence>
<dbReference type="AlphaFoldDB" id="A0A3R8R618"/>
<keyword evidence="2" id="KW-0238">DNA-binding</keyword>
<organism evidence="5 6">
    <name type="scientific">Saccharopolyspora rhizosphaerae</name>
    <dbReference type="NCBI Taxonomy" id="2492662"/>
    <lineage>
        <taxon>Bacteria</taxon>
        <taxon>Bacillati</taxon>
        <taxon>Actinomycetota</taxon>
        <taxon>Actinomycetes</taxon>
        <taxon>Pseudonocardiales</taxon>
        <taxon>Pseudonocardiaceae</taxon>
        <taxon>Saccharopolyspora</taxon>
    </lineage>
</organism>
<dbReference type="EMBL" id="RSAA01000004">
    <property type="protein sequence ID" value="RRO19226.1"/>
    <property type="molecule type" value="Genomic_DNA"/>
</dbReference>
<dbReference type="RefSeq" id="WP_125088723.1">
    <property type="nucleotide sequence ID" value="NZ_RSAA01000004.1"/>
</dbReference>
<dbReference type="Pfam" id="PF00440">
    <property type="entry name" value="TetR_N"/>
    <property type="match status" value="1"/>
</dbReference>
<sequence length="224" mass="23775">MPRPRLHDLDQALDVAERLVAEGGPGALTVRALSAATGVPNGAIYHGFGSLAALRGRLWLRAAVDFLDLQAQLITQALDAGSPPDSAVNAVIAAADAPAAFADQRPAAARMLMTVDRNQLLGPELPDQLADSLLDLDRRLVSEVLCRLAVALWGRRDDETVEVMTTCVVDLPTALLRRAFHQPGPDGSVRISADRRARLAAAVRAVLHDAPPTRQPPRPAGSCT</sequence>
<dbReference type="PANTHER" id="PTHR30055">
    <property type="entry name" value="HTH-TYPE TRANSCRIPTIONAL REGULATOR RUTR"/>
    <property type="match status" value="1"/>
</dbReference>
<reference evidence="5 6" key="1">
    <citation type="submission" date="2018-11" db="EMBL/GenBank/DDBJ databases">
        <title>Saccharopolyspora rhizosphaerae sp. nov., an actinomycete isolated from rhizosphere soil in Thailand.</title>
        <authorList>
            <person name="Intra B."/>
            <person name="Euanorasetr J."/>
            <person name="Take A."/>
            <person name="Inahashi Y."/>
            <person name="Mori M."/>
            <person name="Panbangred W."/>
            <person name="Matsumoto A."/>
        </authorList>
    </citation>
    <scope>NUCLEOTIDE SEQUENCE [LARGE SCALE GENOMIC DNA]</scope>
    <source>
        <strain evidence="5 6">H219</strain>
    </source>
</reference>
<keyword evidence="6" id="KW-1185">Reference proteome</keyword>
<proteinExistence type="predicted"/>
<dbReference type="SUPFAM" id="SSF46689">
    <property type="entry name" value="Homeodomain-like"/>
    <property type="match status" value="1"/>
</dbReference>
<dbReference type="InterPro" id="IPR009057">
    <property type="entry name" value="Homeodomain-like_sf"/>
</dbReference>
<dbReference type="InterPro" id="IPR050109">
    <property type="entry name" value="HTH-type_TetR-like_transc_reg"/>
</dbReference>
<dbReference type="Gene3D" id="1.10.357.10">
    <property type="entry name" value="Tetracycline Repressor, domain 2"/>
    <property type="match status" value="1"/>
</dbReference>
<feature type="domain" description="HTH tetR-type" evidence="4">
    <location>
        <begin position="13"/>
        <end position="54"/>
    </location>
</feature>
<comment type="caution">
    <text evidence="5">The sequence shown here is derived from an EMBL/GenBank/DDBJ whole genome shotgun (WGS) entry which is preliminary data.</text>
</comment>
<dbReference type="GO" id="GO:0000976">
    <property type="term" value="F:transcription cis-regulatory region binding"/>
    <property type="evidence" value="ECO:0007669"/>
    <property type="project" value="TreeGrafter"/>
</dbReference>
<keyword evidence="1" id="KW-0805">Transcription regulation</keyword>
<dbReference type="InterPro" id="IPR001647">
    <property type="entry name" value="HTH_TetR"/>
</dbReference>
<name>A0A3R8R618_9PSEU</name>
<evidence type="ECO:0000259" key="4">
    <source>
        <dbReference type="Pfam" id="PF00440"/>
    </source>
</evidence>
<dbReference type="GO" id="GO:0003700">
    <property type="term" value="F:DNA-binding transcription factor activity"/>
    <property type="evidence" value="ECO:0007669"/>
    <property type="project" value="TreeGrafter"/>
</dbReference>
<evidence type="ECO:0000313" key="5">
    <source>
        <dbReference type="EMBL" id="RRO19226.1"/>
    </source>
</evidence>
<evidence type="ECO:0000256" key="1">
    <source>
        <dbReference type="ARBA" id="ARBA00023015"/>
    </source>
</evidence>
<protein>
    <submittedName>
        <fullName evidence="5">TetR/AcrR family transcriptional regulator</fullName>
    </submittedName>
</protein>
<dbReference type="PANTHER" id="PTHR30055:SF234">
    <property type="entry name" value="HTH-TYPE TRANSCRIPTIONAL REGULATOR BETI"/>
    <property type="match status" value="1"/>
</dbReference>
<dbReference type="OrthoDB" id="8701707at2"/>
<dbReference type="Proteomes" id="UP000274515">
    <property type="component" value="Unassembled WGS sequence"/>
</dbReference>
<gene>
    <name evidence="5" type="ORF">EIL87_03670</name>
</gene>
<keyword evidence="3" id="KW-0804">Transcription</keyword>